<dbReference type="PANTHER" id="PTHR47992">
    <property type="entry name" value="PROTEIN PHOSPHATASE"/>
    <property type="match status" value="1"/>
</dbReference>
<organism evidence="2">
    <name type="scientific">Arcella intermedia</name>
    <dbReference type="NCBI Taxonomy" id="1963864"/>
    <lineage>
        <taxon>Eukaryota</taxon>
        <taxon>Amoebozoa</taxon>
        <taxon>Tubulinea</taxon>
        <taxon>Elardia</taxon>
        <taxon>Arcellinida</taxon>
        <taxon>Sphaerothecina</taxon>
        <taxon>Arcellidae</taxon>
        <taxon>Arcella</taxon>
    </lineage>
</organism>
<dbReference type="AlphaFoldDB" id="A0A6B2LG99"/>
<evidence type="ECO:0000259" key="1">
    <source>
        <dbReference type="PROSITE" id="PS51746"/>
    </source>
</evidence>
<dbReference type="Pfam" id="PF00481">
    <property type="entry name" value="PP2C"/>
    <property type="match status" value="1"/>
</dbReference>
<dbReference type="CDD" id="cd00143">
    <property type="entry name" value="PP2Cc"/>
    <property type="match status" value="1"/>
</dbReference>
<sequence>MLELELEKNRDPSGSTCVLALLHENYLLVSWIGDSRCVLCRGKKCIPMTVDHTPLRYDEKKRIEKMGGKVNLNDNTGDAPRVMQSLAVTRSFGDIKLKRNKFLIAEPEFTETLLEPEDRFVILASDGLWDVMSEEEAVAFVLSSEEPLSVSEQLLKRAIELGSVDNLSVIVVYFTWTLEKKL</sequence>
<dbReference type="PROSITE" id="PS51746">
    <property type="entry name" value="PPM_2"/>
    <property type="match status" value="1"/>
</dbReference>
<dbReference type="GO" id="GO:0004722">
    <property type="term" value="F:protein serine/threonine phosphatase activity"/>
    <property type="evidence" value="ECO:0007669"/>
    <property type="project" value="InterPro"/>
</dbReference>
<dbReference type="SMART" id="SM00332">
    <property type="entry name" value="PP2Cc"/>
    <property type="match status" value="1"/>
</dbReference>
<dbReference type="Gene3D" id="3.60.40.10">
    <property type="entry name" value="PPM-type phosphatase domain"/>
    <property type="match status" value="1"/>
</dbReference>
<protein>
    <recommendedName>
        <fullName evidence="1">PPM-type phosphatase domain-containing protein</fullName>
    </recommendedName>
</protein>
<evidence type="ECO:0000313" key="2">
    <source>
        <dbReference type="EMBL" id="NDV36089.1"/>
    </source>
</evidence>
<feature type="domain" description="PPM-type phosphatase" evidence="1">
    <location>
        <begin position="1"/>
        <end position="174"/>
    </location>
</feature>
<dbReference type="InterPro" id="IPR001932">
    <property type="entry name" value="PPM-type_phosphatase-like_dom"/>
</dbReference>
<dbReference type="EMBL" id="GIBP01007120">
    <property type="protein sequence ID" value="NDV36089.1"/>
    <property type="molecule type" value="Transcribed_RNA"/>
</dbReference>
<dbReference type="InterPro" id="IPR036457">
    <property type="entry name" value="PPM-type-like_dom_sf"/>
</dbReference>
<accession>A0A6B2LG99</accession>
<dbReference type="InterPro" id="IPR015655">
    <property type="entry name" value="PP2C"/>
</dbReference>
<dbReference type="SUPFAM" id="SSF81606">
    <property type="entry name" value="PP2C-like"/>
    <property type="match status" value="1"/>
</dbReference>
<proteinExistence type="predicted"/>
<reference evidence="2" key="1">
    <citation type="journal article" date="2020" name="J. Eukaryot. Microbiol.">
        <title>De novo Sequencing, Assembly and Annotation of the Transcriptome for the Free-Living Testate Amoeba Arcella intermedia.</title>
        <authorList>
            <person name="Ribeiro G.M."/>
            <person name="Porfirio-Sousa A.L."/>
            <person name="Maurer-Alcala X.X."/>
            <person name="Katz L.A."/>
            <person name="Lahr D.J.G."/>
        </authorList>
    </citation>
    <scope>NUCLEOTIDE SEQUENCE</scope>
</reference>
<name>A0A6B2LG99_9EUKA</name>